<accession>A0A9E8MY75</accession>
<proteinExistence type="predicted"/>
<keyword evidence="1" id="KW-0880">Kelch repeat</keyword>
<dbReference type="InterPro" id="IPR013783">
    <property type="entry name" value="Ig-like_fold"/>
</dbReference>
<evidence type="ECO:0000313" key="3">
    <source>
        <dbReference type="EMBL" id="WAC03085.1"/>
    </source>
</evidence>
<dbReference type="EMBL" id="CP113088">
    <property type="protein sequence ID" value="WAC03085.1"/>
    <property type="molecule type" value="Genomic_DNA"/>
</dbReference>
<keyword evidence="4" id="KW-1185">Reference proteome</keyword>
<dbReference type="Gene3D" id="2.60.40.10">
    <property type="entry name" value="Immunoglobulins"/>
    <property type="match status" value="1"/>
</dbReference>
<name>A0A9E8MY75_9FLAO</name>
<evidence type="ECO:0000256" key="1">
    <source>
        <dbReference type="ARBA" id="ARBA00022441"/>
    </source>
</evidence>
<evidence type="ECO:0000256" key="2">
    <source>
        <dbReference type="ARBA" id="ARBA00022737"/>
    </source>
</evidence>
<dbReference type="SUPFAM" id="SSF117281">
    <property type="entry name" value="Kelch motif"/>
    <property type="match status" value="1"/>
</dbReference>
<reference evidence="3" key="1">
    <citation type="submission" date="2022-11" db="EMBL/GenBank/DDBJ databases">
        <title>Lacinutrix neustonica HL-RS19T sp. nov., isolated from the surface microlayer sample of brackish Lake Shihwa.</title>
        <authorList>
            <person name="Choi J.Y."/>
            <person name="Hwang C.Y."/>
        </authorList>
    </citation>
    <scope>NUCLEOTIDE SEQUENCE</scope>
    <source>
        <strain evidence="3">HL-RS19</strain>
    </source>
</reference>
<evidence type="ECO:0000313" key="4">
    <source>
        <dbReference type="Proteomes" id="UP001164705"/>
    </source>
</evidence>
<protein>
    <submittedName>
        <fullName evidence="3">Uncharacterized protein</fullName>
    </submittedName>
</protein>
<dbReference type="Proteomes" id="UP001164705">
    <property type="component" value="Chromosome"/>
</dbReference>
<keyword evidence="2" id="KW-0677">Repeat</keyword>
<dbReference type="KEGG" id="lnu:N7U66_05510"/>
<sequence length="426" mass="46621">MKLLNFTAIFCSFLLILSCSKDDDQGGNAPTLNRIILTSPEADGTLVQVLPEFAWEAYDSEQTVNYSIFIGTEQGNIPLVASEIQSVNPTFTVDVSNVLMNATTYYWKVQANIQGAIVAESEIQSFVTELITTVQLTENADYPKRINASAAAFNDKLWIVGGKDAGDIALDDIWSSTDGITWTYEGALNGTVYGHKLITFNNKLRLYGGIFDGFVSSKIFSSVDGVTWVEETETTPFSQYNNALMTVYNGKLYRVAGYNASAVELSDERATYSSIDGLNWILETANHGFESKYSFLVTAINNNLIALEPSADSGENSITLYTSSDGITWNNETTWMTAERGYTSIKTVKLGDKLILITPPPSNISSSTTFYESENGIDWSPATMQTTPIAARNYNFVALGGSLYAIGGTTITTQVTSVDNQVWKLN</sequence>
<dbReference type="AlphaFoldDB" id="A0A9E8MY75"/>
<dbReference type="PROSITE" id="PS51257">
    <property type="entry name" value="PROKAR_LIPOPROTEIN"/>
    <property type="match status" value="1"/>
</dbReference>
<dbReference type="InterPro" id="IPR015915">
    <property type="entry name" value="Kelch-typ_b-propeller"/>
</dbReference>
<dbReference type="Gene3D" id="2.120.10.80">
    <property type="entry name" value="Kelch-type beta propeller"/>
    <property type="match status" value="1"/>
</dbReference>
<gene>
    <name evidence="3" type="ORF">N7U66_05510</name>
</gene>
<organism evidence="3 4">
    <name type="scientific">Lacinutrix neustonica</name>
    <dbReference type="NCBI Taxonomy" id="2980107"/>
    <lineage>
        <taxon>Bacteria</taxon>
        <taxon>Pseudomonadati</taxon>
        <taxon>Bacteroidota</taxon>
        <taxon>Flavobacteriia</taxon>
        <taxon>Flavobacteriales</taxon>
        <taxon>Flavobacteriaceae</taxon>
        <taxon>Lacinutrix</taxon>
    </lineage>
</organism>
<dbReference type="PANTHER" id="PTHR24412">
    <property type="entry name" value="KELCH PROTEIN"/>
    <property type="match status" value="1"/>
</dbReference>
<dbReference type="RefSeq" id="WP_267677660.1">
    <property type="nucleotide sequence ID" value="NZ_CP113088.1"/>
</dbReference>